<keyword evidence="1" id="KW-0472">Membrane</keyword>
<gene>
    <name evidence="2" type="ORF">ERS132406_00255</name>
</gene>
<keyword evidence="1" id="KW-0812">Transmembrane</keyword>
<dbReference type="AlphaFoldDB" id="A0A0Z8E8Y0"/>
<proteinExistence type="predicted"/>
<evidence type="ECO:0000256" key="1">
    <source>
        <dbReference type="SAM" id="Phobius"/>
    </source>
</evidence>
<keyword evidence="1" id="KW-1133">Transmembrane helix</keyword>
<dbReference type="Proteomes" id="UP000072083">
    <property type="component" value="Unassembled WGS sequence"/>
</dbReference>
<evidence type="ECO:0000313" key="2">
    <source>
        <dbReference type="EMBL" id="CYU57664.1"/>
    </source>
</evidence>
<sequence length="103" mass="12310">MKSIMELGKKFFQMKIYLWIVIFLAIYFSGVILYSFSLGSQETDQKTTSYSMVKSIEKVQEVVFLNVGIQKRQLKMRQFFGELKFRNQKRKLFLFLTTRLSLE</sequence>
<feature type="transmembrane region" description="Helical" evidence="1">
    <location>
        <begin position="16"/>
        <end position="36"/>
    </location>
</feature>
<organism evidence="2 3">
    <name type="scientific">Streptococcus suis</name>
    <dbReference type="NCBI Taxonomy" id="1307"/>
    <lineage>
        <taxon>Bacteria</taxon>
        <taxon>Bacillati</taxon>
        <taxon>Bacillota</taxon>
        <taxon>Bacilli</taxon>
        <taxon>Lactobacillales</taxon>
        <taxon>Streptococcaceae</taxon>
        <taxon>Streptococcus</taxon>
    </lineage>
</organism>
<reference evidence="2 3" key="1">
    <citation type="submission" date="2016-02" db="EMBL/GenBank/DDBJ databases">
        <authorList>
            <consortium name="Pathogen Informatics"/>
        </authorList>
    </citation>
    <scope>NUCLEOTIDE SEQUENCE [LARGE SCALE GENOMIC DNA]</scope>
    <source>
        <strain evidence="2 3">LSS44</strain>
    </source>
</reference>
<dbReference type="EMBL" id="FIGZ01000002">
    <property type="protein sequence ID" value="CYU57664.1"/>
    <property type="molecule type" value="Genomic_DNA"/>
</dbReference>
<protein>
    <submittedName>
        <fullName evidence="2">Uncharacterized protein</fullName>
    </submittedName>
</protein>
<evidence type="ECO:0000313" key="3">
    <source>
        <dbReference type="Proteomes" id="UP000072083"/>
    </source>
</evidence>
<dbReference type="RefSeq" id="WP_052506929.1">
    <property type="nucleotide sequence ID" value="NZ_CEEJ01000124.1"/>
</dbReference>
<name>A0A0Z8E8Y0_STRSU</name>
<accession>A0A0Z8E8Y0</accession>